<dbReference type="GO" id="GO:0005886">
    <property type="term" value="C:plasma membrane"/>
    <property type="evidence" value="ECO:0007669"/>
    <property type="project" value="UniProtKB-SubCell"/>
</dbReference>
<reference evidence="7 8" key="1">
    <citation type="submission" date="2016-02" db="EMBL/GenBank/DDBJ databases">
        <title>Complete genome sequence of Halocynthiibacter arcticus PAMC 20958t from arctic marine sediment.</title>
        <authorList>
            <person name="Lee Y.M."/>
            <person name="Baek K."/>
            <person name="Lee H.K."/>
            <person name="Shin S.C."/>
        </authorList>
    </citation>
    <scope>NUCLEOTIDE SEQUENCE [LARGE SCALE GENOMIC DNA]</scope>
    <source>
        <strain evidence="7">PAMC 20958</strain>
    </source>
</reference>
<sequence length="199" mass="21768">MDIENIKPLMVFAFVMSVTPGPNNLMLMASGANFGLLRTVPHMLGVGFGFVFMAVLLGMGLMQVFDVFPEMLTVFKVLAAVYMAYLAYKIATARPPKEQAAKGHPMRFYQAVLFQWVNPKAIGMAISAMSLYAADQTLASVLLVGLIFGCVNLPSVSLWAIMGVQMQKVLTNPSRMRVFNGIMAFLLLLSVIPVLRANL</sequence>
<proteinExistence type="predicted"/>
<feature type="transmembrane region" description="Helical" evidence="6">
    <location>
        <begin position="43"/>
        <end position="65"/>
    </location>
</feature>
<keyword evidence="8" id="KW-1185">Reference proteome</keyword>
<feature type="transmembrane region" description="Helical" evidence="6">
    <location>
        <begin position="12"/>
        <end position="36"/>
    </location>
</feature>
<accession>A0A126V583</accession>
<dbReference type="EMBL" id="CP014327">
    <property type="protein sequence ID" value="AML53458.1"/>
    <property type="molecule type" value="Genomic_DNA"/>
</dbReference>
<feature type="transmembrane region" description="Helical" evidence="6">
    <location>
        <begin position="138"/>
        <end position="164"/>
    </location>
</feature>
<gene>
    <name evidence="7" type="ORF">RC74_00360</name>
</gene>
<dbReference type="AlphaFoldDB" id="A0A126V583"/>
<evidence type="ECO:0000256" key="3">
    <source>
        <dbReference type="ARBA" id="ARBA00022692"/>
    </source>
</evidence>
<evidence type="ECO:0000313" key="8">
    <source>
        <dbReference type="Proteomes" id="UP000070371"/>
    </source>
</evidence>
<dbReference type="KEGG" id="hat:RC74_00360"/>
<evidence type="ECO:0000256" key="4">
    <source>
        <dbReference type="ARBA" id="ARBA00022989"/>
    </source>
</evidence>
<evidence type="ECO:0000256" key="2">
    <source>
        <dbReference type="ARBA" id="ARBA00022475"/>
    </source>
</evidence>
<keyword evidence="2" id="KW-1003">Cell membrane</keyword>
<dbReference type="InterPro" id="IPR001123">
    <property type="entry name" value="LeuE-type"/>
</dbReference>
<organism evidence="7 8">
    <name type="scientific">Falsihalocynthiibacter arcticus</name>
    <dbReference type="NCBI Taxonomy" id="1579316"/>
    <lineage>
        <taxon>Bacteria</taxon>
        <taxon>Pseudomonadati</taxon>
        <taxon>Pseudomonadota</taxon>
        <taxon>Alphaproteobacteria</taxon>
        <taxon>Rhodobacterales</taxon>
        <taxon>Roseobacteraceae</taxon>
        <taxon>Falsihalocynthiibacter</taxon>
    </lineage>
</organism>
<dbReference type="GO" id="GO:0033228">
    <property type="term" value="P:cysteine export across plasma membrane"/>
    <property type="evidence" value="ECO:0007669"/>
    <property type="project" value="TreeGrafter"/>
</dbReference>
<dbReference type="GO" id="GO:0015171">
    <property type="term" value="F:amino acid transmembrane transporter activity"/>
    <property type="evidence" value="ECO:0007669"/>
    <property type="project" value="TreeGrafter"/>
</dbReference>
<comment type="subcellular location">
    <subcellularLocation>
        <location evidence="1">Cell membrane</location>
        <topology evidence="1">Multi-pass membrane protein</topology>
    </subcellularLocation>
</comment>
<feature type="transmembrane region" description="Helical" evidence="6">
    <location>
        <begin position="108"/>
        <end position="132"/>
    </location>
</feature>
<dbReference type="Pfam" id="PF01810">
    <property type="entry name" value="LysE"/>
    <property type="match status" value="1"/>
</dbReference>
<name>A0A126V583_9RHOB</name>
<evidence type="ECO:0000256" key="1">
    <source>
        <dbReference type="ARBA" id="ARBA00004651"/>
    </source>
</evidence>
<evidence type="ECO:0000256" key="6">
    <source>
        <dbReference type="SAM" id="Phobius"/>
    </source>
</evidence>
<evidence type="ECO:0000256" key="5">
    <source>
        <dbReference type="ARBA" id="ARBA00023136"/>
    </source>
</evidence>
<protein>
    <recommendedName>
        <fullName evidence="9">Lysine transporter LysE</fullName>
    </recommendedName>
</protein>
<dbReference type="PANTHER" id="PTHR30086">
    <property type="entry name" value="ARGININE EXPORTER PROTEIN ARGO"/>
    <property type="match status" value="1"/>
</dbReference>
<evidence type="ECO:0000313" key="7">
    <source>
        <dbReference type="EMBL" id="AML53458.1"/>
    </source>
</evidence>
<dbReference type="Proteomes" id="UP000070371">
    <property type="component" value="Chromosome"/>
</dbReference>
<evidence type="ECO:0008006" key="9">
    <source>
        <dbReference type="Google" id="ProtNLM"/>
    </source>
</evidence>
<keyword evidence="4 6" id="KW-1133">Transmembrane helix</keyword>
<keyword evidence="3 6" id="KW-0812">Transmembrane</keyword>
<keyword evidence="5 6" id="KW-0472">Membrane</keyword>
<feature type="transmembrane region" description="Helical" evidence="6">
    <location>
        <begin position="176"/>
        <end position="195"/>
    </location>
</feature>
<dbReference type="OrthoDB" id="9812084at2"/>
<dbReference type="PANTHER" id="PTHR30086:SF20">
    <property type="entry name" value="ARGININE EXPORTER PROTEIN ARGO-RELATED"/>
    <property type="match status" value="1"/>
</dbReference>
<dbReference type="STRING" id="1579316.RC74_00360"/>